<evidence type="ECO:0000313" key="10">
    <source>
        <dbReference type="EMBL" id="KAG8460945.1"/>
    </source>
</evidence>
<dbReference type="EMBL" id="JAGTXO010000029">
    <property type="protein sequence ID" value="KAG8460945.1"/>
    <property type="molecule type" value="Genomic_DNA"/>
</dbReference>
<protein>
    <recommendedName>
        <fullName evidence="7">Ubiquitin carboxyl-terminal hydrolase</fullName>
        <ecNumber evidence="7">3.4.19.12</ecNumber>
    </recommendedName>
</protein>
<dbReference type="GO" id="GO:0016579">
    <property type="term" value="P:protein deubiquitination"/>
    <property type="evidence" value="ECO:0007669"/>
    <property type="project" value="InterPro"/>
</dbReference>
<dbReference type="GO" id="GO:0006508">
    <property type="term" value="P:proteolysis"/>
    <property type="evidence" value="ECO:0007669"/>
    <property type="project" value="UniProtKB-KW"/>
</dbReference>
<evidence type="ECO:0000256" key="6">
    <source>
        <dbReference type="ARBA" id="ARBA00022807"/>
    </source>
</evidence>
<organism evidence="10 11">
    <name type="scientific">Diacronema lutheri</name>
    <name type="common">Unicellular marine alga</name>
    <name type="synonym">Monochrysis lutheri</name>
    <dbReference type="NCBI Taxonomy" id="2081491"/>
    <lineage>
        <taxon>Eukaryota</taxon>
        <taxon>Haptista</taxon>
        <taxon>Haptophyta</taxon>
        <taxon>Pavlovophyceae</taxon>
        <taxon>Pavlovales</taxon>
        <taxon>Pavlovaceae</taxon>
        <taxon>Diacronema</taxon>
    </lineage>
</organism>
<comment type="caution">
    <text evidence="10">The sequence shown here is derived from an EMBL/GenBank/DDBJ whole genome shotgun (WGS) entry which is preliminary data.</text>
</comment>
<evidence type="ECO:0000256" key="3">
    <source>
        <dbReference type="ARBA" id="ARBA00022670"/>
    </source>
</evidence>
<keyword evidence="5 7" id="KW-0378">Hydrolase</keyword>
<dbReference type="SUPFAM" id="SSF54001">
    <property type="entry name" value="Cysteine proteinases"/>
    <property type="match status" value="1"/>
</dbReference>
<dbReference type="InterPro" id="IPR018200">
    <property type="entry name" value="USP_CS"/>
</dbReference>
<comment type="similarity">
    <text evidence="2 7">Belongs to the peptidase C19 family.</text>
</comment>
<dbReference type="AlphaFoldDB" id="A0A8J5XL95"/>
<dbReference type="InterPro" id="IPR038765">
    <property type="entry name" value="Papain-like_cys_pep_sf"/>
</dbReference>
<feature type="domain" description="USP" evidence="9">
    <location>
        <begin position="25"/>
        <end position="486"/>
    </location>
</feature>
<evidence type="ECO:0000256" key="8">
    <source>
        <dbReference type="SAM" id="MobiDB-lite"/>
    </source>
</evidence>
<dbReference type="OMA" id="FYARESW"/>
<evidence type="ECO:0000256" key="7">
    <source>
        <dbReference type="RuleBase" id="RU366025"/>
    </source>
</evidence>
<evidence type="ECO:0000256" key="1">
    <source>
        <dbReference type="ARBA" id="ARBA00000707"/>
    </source>
</evidence>
<dbReference type="Pfam" id="PF00443">
    <property type="entry name" value="UCH"/>
    <property type="match status" value="1"/>
</dbReference>
<dbReference type="PANTHER" id="PTHR24006:SF758">
    <property type="entry name" value="UBIQUITIN CARBOXYL-TERMINAL HYDROLASE 36"/>
    <property type="match status" value="1"/>
</dbReference>
<proteinExistence type="inferred from homology"/>
<accession>A0A8J5XL95</accession>
<dbReference type="GO" id="GO:0005829">
    <property type="term" value="C:cytosol"/>
    <property type="evidence" value="ECO:0007669"/>
    <property type="project" value="TreeGrafter"/>
</dbReference>
<evidence type="ECO:0000256" key="5">
    <source>
        <dbReference type="ARBA" id="ARBA00022801"/>
    </source>
</evidence>
<evidence type="ECO:0000313" key="11">
    <source>
        <dbReference type="Proteomes" id="UP000751190"/>
    </source>
</evidence>
<comment type="catalytic activity">
    <reaction evidence="1 7">
        <text>Thiol-dependent hydrolysis of ester, thioester, amide, peptide and isopeptide bonds formed by the C-terminal Gly of ubiquitin (a 76-residue protein attached to proteins as an intracellular targeting signal).</text>
        <dbReference type="EC" id="3.4.19.12"/>
    </reaction>
</comment>
<dbReference type="PROSITE" id="PS00972">
    <property type="entry name" value="USP_1"/>
    <property type="match status" value="1"/>
</dbReference>
<feature type="region of interest" description="Disordered" evidence="8">
    <location>
        <begin position="292"/>
        <end position="339"/>
    </location>
</feature>
<keyword evidence="6 7" id="KW-0788">Thiol protease</keyword>
<dbReference type="InterPro" id="IPR050164">
    <property type="entry name" value="Peptidase_C19"/>
</dbReference>
<keyword evidence="4 7" id="KW-0833">Ubl conjugation pathway</keyword>
<dbReference type="InterPro" id="IPR028889">
    <property type="entry name" value="USP"/>
</dbReference>
<evidence type="ECO:0000256" key="2">
    <source>
        <dbReference type="ARBA" id="ARBA00009085"/>
    </source>
</evidence>
<sequence>MAERSSDDAWVAQLEWPPDARPIGCGLHNLGNTCFVNSVLQCLAHTPPLALGCLQLREDVLRALPGGMGSAHVMRMLADHIRDALTSDARPFTPSLATQMHEVSTYLTPGQQEDSHEFLRLLIDAASRQTPAERASANGARPFIEHLFLGQLQSSVRCTACGGVSRSADDFLDLSLEIGAEGVDADADGTDGIGWRRSTGGDGGADASGAARFSLLDALRAFLRTEQLDDADQYFCERCKAHVCAEKRLELCRLPPVLLLHLKRFRQQQWGRSKIQAHVSFPAVLDLDELTEGDGAHMGGGSDGSCRGAPGADARSRAAADGGRASGVSPQRRAPVPDVRRGQLVLEGGQLVGSSGQLEGEGGQLVGVPAQPAPAASGRAGGHAGGAGGADGGKRYVLYAVIVHRGRSVQSGHYVAYVRSLLTPSAASATRASGASGRADAAMRDGDDAAASCASGWWCFDDSHVYEVGEEVVLSQPAYLCFYARESWWASAPALAPRAHVLRSALGDARAVDAAGEGGWLGPMGRRLWFAANVTLLACCACVARSQLELLTAETRWGAARLGELSSEMRMRLWWPTATPSDEQGNASYASAGHVGWAHLPRFEQSAGQHGEGAPSAPLQQLGELSEGLGPMLLLVLLANFSLKHVLGSLPHLAPFRSSARGGAGTASREPYGYGFVYGS</sequence>
<name>A0A8J5XL95_DIALT</name>
<dbReference type="PROSITE" id="PS50235">
    <property type="entry name" value="USP_3"/>
    <property type="match status" value="1"/>
</dbReference>
<dbReference type="OrthoDB" id="420187at2759"/>
<dbReference type="GO" id="GO:0005634">
    <property type="term" value="C:nucleus"/>
    <property type="evidence" value="ECO:0007669"/>
    <property type="project" value="TreeGrafter"/>
</dbReference>
<dbReference type="Gene3D" id="3.90.70.10">
    <property type="entry name" value="Cysteine proteinases"/>
    <property type="match status" value="1"/>
</dbReference>
<evidence type="ECO:0000256" key="4">
    <source>
        <dbReference type="ARBA" id="ARBA00022786"/>
    </source>
</evidence>
<dbReference type="EC" id="3.4.19.12" evidence="7"/>
<feature type="compositionally biased region" description="Low complexity" evidence="8">
    <location>
        <begin position="304"/>
        <end position="327"/>
    </location>
</feature>
<evidence type="ECO:0000259" key="9">
    <source>
        <dbReference type="PROSITE" id="PS50235"/>
    </source>
</evidence>
<dbReference type="PROSITE" id="PS00973">
    <property type="entry name" value="USP_2"/>
    <property type="match status" value="1"/>
</dbReference>
<dbReference type="Proteomes" id="UP000751190">
    <property type="component" value="Unassembled WGS sequence"/>
</dbReference>
<dbReference type="InterPro" id="IPR001394">
    <property type="entry name" value="Peptidase_C19_UCH"/>
</dbReference>
<dbReference type="PANTHER" id="PTHR24006">
    <property type="entry name" value="UBIQUITIN CARBOXYL-TERMINAL HYDROLASE"/>
    <property type="match status" value="1"/>
</dbReference>
<reference evidence="10" key="1">
    <citation type="submission" date="2021-05" db="EMBL/GenBank/DDBJ databases">
        <title>The genome of the haptophyte Pavlova lutheri (Diacronema luteri, Pavlovales) - a model for lipid biosynthesis in eukaryotic algae.</title>
        <authorList>
            <person name="Hulatt C.J."/>
            <person name="Posewitz M.C."/>
        </authorList>
    </citation>
    <scope>NUCLEOTIDE SEQUENCE</scope>
    <source>
        <strain evidence="10">NIVA-4/92</strain>
    </source>
</reference>
<gene>
    <name evidence="10" type="ORF">KFE25_010696</name>
</gene>
<dbReference type="GO" id="GO:0004843">
    <property type="term" value="F:cysteine-type deubiquitinase activity"/>
    <property type="evidence" value="ECO:0007669"/>
    <property type="project" value="UniProtKB-UniRule"/>
</dbReference>
<keyword evidence="11" id="KW-1185">Reference proteome</keyword>
<keyword evidence="3 7" id="KW-0645">Protease</keyword>